<evidence type="ECO:0000313" key="2">
    <source>
        <dbReference type="EMBL" id="MBD6614992.1"/>
    </source>
</evidence>
<evidence type="ECO:0000313" key="3">
    <source>
        <dbReference type="Proteomes" id="UP001165986"/>
    </source>
</evidence>
<sequence>MNKLNIFPFFSQAIVKISTTLIAGLASSLLLSSPIYAATFGTNLIVNGDAEQGQGDPIGNAVGADIPTIPGWTSIGSFSVLKYGATGFSFTNPLGNVVNVTLPGTDVPGPSDAYGNPSDVRGANLFFGGADRASSSASQLVDVSDLASTIDAGQGTFNLSGWLGGYSTDEDSAALNIIFLNQATQSLGIASIASPTAAQRNNTTGLFLQSADGFVPIGTRQINVLLNANYTRGRVNDAYADNLLLVITKVPEPSISGFLLIGTSCLTAWKLRKHRQVL</sequence>
<comment type="caution">
    <text evidence="2">The sequence shown here is derived from an EMBL/GenBank/DDBJ whole genome shotgun (WGS) entry which is preliminary data.</text>
</comment>
<dbReference type="Proteomes" id="UP001165986">
    <property type="component" value="Unassembled WGS sequence"/>
</dbReference>
<feature type="signal peptide" evidence="1">
    <location>
        <begin position="1"/>
        <end position="37"/>
    </location>
</feature>
<dbReference type="RefSeq" id="WP_191756241.1">
    <property type="nucleotide sequence ID" value="NZ_VJXY01000002.1"/>
</dbReference>
<dbReference type="AlphaFoldDB" id="A0AA40SU27"/>
<keyword evidence="1" id="KW-0732">Signal</keyword>
<reference evidence="2" key="1">
    <citation type="submission" date="2019-07" db="EMBL/GenBank/DDBJ databases">
        <title>Toxilogical consequences of a new and cryptic species of cyanobacteria (Komarekiella delphini-convector) recovered from the epidermis of a bottlenose dolphin and 1500 ft. in the air.</title>
        <authorList>
            <person name="Brown A.O."/>
            <person name="Dvorak P."/>
            <person name="Villanueva C.D."/>
            <person name="Foss A.J."/>
            <person name="Garvey A.D."/>
            <person name="Gibson Q.A."/>
            <person name="Johansen J.R."/>
            <person name="Casamatta D.A."/>
        </authorList>
    </citation>
    <scope>NUCLEOTIDE SEQUENCE</scope>
    <source>
        <strain evidence="2">SJRDD-AB1</strain>
    </source>
</reference>
<protein>
    <submittedName>
        <fullName evidence="2">PEP-CTERM sorting domain-containing protein</fullName>
    </submittedName>
</protein>
<dbReference type="EMBL" id="VJXY01000002">
    <property type="protein sequence ID" value="MBD6614992.1"/>
    <property type="molecule type" value="Genomic_DNA"/>
</dbReference>
<accession>A0AA40SU27</accession>
<name>A0AA40SU27_9NOST</name>
<keyword evidence="3" id="KW-1185">Reference proteome</keyword>
<gene>
    <name evidence="2" type="ORF">FNW02_03775</name>
</gene>
<proteinExistence type="predicted"/>
<feature type="chain" id="PRO_5041369259" evidence="1">
    <location>
        <begin position="38"/>
        <end position="278"/>
    </location>
</feature>
<evidence type="ECO:0000256" key="1">
    <source>
        <dbReference type="SAM" id="SignalP"/>
    </source>
</evidence>
<organism evidence="2 3">
    <name type="scientific">Komarekiella delphini-convector SJRDD-AB1</name>
    <dbReference type="NCBI Taxonomy" id="2593771"/>
    <lineage>
        <taxon>Bacteria</taxon>
        <taxon>Bacillati</taxon>
        <taxon>Cyanobacteriota</taxon>
        <taxon>Cyanophyceae</taxon>
        <taxon>Nostocales</taxon>
        <taxon>Nostocaceae</taxon>
        <taxon>Komarekiella</taxon>
        <taxon>Komarekiella delphini-convector</taxon>
    </lineage>
</organism>